<reference key="1">
    <citation type="submission" date="2017-08" db="EMBL/GenBank/DDBJ databases">
        <title>A dynamic microbial community with high functional redundancy inhabits the cold, oxic subseafloor aquifer.</title>
        <authorList>
            <person name="Tully B.J."/>
            <person name="Wheat C.G."/>
            <person name="Glazer B.T."/>
            <person name="Huber J.A."/>
        </authorList>
    </citation>
    <scope>NUCLEOTIDE SEQUENCE [LARGE SCALE GENOMIC DNA]</scope>
</reference>
<dbReference type="SUPFAM" id="SSF51261">
    <property type="entry name" value="Duplicated hybrid motif"/>
    <property type="match status" value="1"/>
</dbReference>
<keyword evidence="3" id="KW-0472">Membrane</keyword>
<evidence type="ECO:0000313" key="5">
    <source>
        <dbReference type="EMBL" id="PCI97949.1"/>
    </source>
</evidence>
<dbReference type="InterPro" id="IPR011055">
    <property type="entry name" value="Dup_hybrid_motif"/>
</dbReference>
<feature type="region of interest" description="Disordered" evidence="2">
    <location>
        <begin position="592"/>
        <end position="611"/>
    </location>
</feature>
<evidence type="ECO:0000256" key="1">
    <source>
        <dbReference type="ARBA" id="ARBA00022729"/>
    </source>
</evidence>
<dbReference type="CDD" id="cd12797">
    <property type="entry name" value="M23_peptidase"/>
    <property type="match status" value="1"/>
</dbReference>
<comment type="caution">
    <text evidence="5">The sequence shown here is derived from an EMBL/GenBank/DDBJ whole genome shotgun (WGS) entry which is preliminary data.</text>
</comment>
<keyword evidence="1" id="KW-0732">Signal</keyword>
<evidence type="ECO:0000256" key="2">
    <source>
        <dbReference type="SAM" id="MobiDB-lite"/>
    </source>
</evidence>
<dbReference type="InterPro" id="IPR016047">
    <property type="entry name" value="M23ase_b-sheet_dom"/>
</dbReference>
<keyword evidence="3" id="KW-1133">Transmembrane helix</keyword>
<name>A0A2A4YTW4_9PROT</name>
<accession>A0A2A4YTW4</accession>
<dbReference type="PANTHER" id="PTHR21666:SF289">
    <property type="entry name" value="L-ALA--D-GLU ENDOPEPTIDASE"/>
    <property type="match status" value="1"/>
</dbReference>
<dbReference type="PANTHER" id="PTHR21666">
    <property type="entry name" value="PEPTIDASE-RELATED"/>
    <property type="match status" value="1"/>
</dbReference>
<reference evidence="5" key="2">
    <citation type="journal article" date="2018" name="ISME J.">
        <title>A dynamic microbial community with high functional redundancy inhabits the cold, oxic subseafloor aquifer.</title>
        <authorList>
            <person name="Tully B.J."/>
            <person name="Wheat C.G."/>
            <person name="Glazer B.T."/>
            <person name="Huber J.A."/>
        </authorList>
    </citation>
    <scope>NUCLEOTIDE SEQUENCE</scope>
    <source>
        <strain evidence="5">NORP83</strain>
    </source>
</reference>
<dbReference type="GO" id="GO:0004222">
    <property type="term" value="F:metalloendopeptidase activity"/>
    <property type="evidence" value="ECO:0007669"/>
    <property type="project" value="TreeGrafter"/>
</dbReference>
<evidence type="ECO:0000256" key="3">
    <source>
        <dbReference type="SAM" id="Phobius"/>
    </source>
</evidence>
<feature type="region of interest" description="Disordered" evidence="2">
    <location>
        <begin position="331"/>
        <end position="350"/>
    </location>
</feature>
<dbReference type="InterPro" id="IPR050570">
    <property type="entry name" value="Cell_wall_metabolism_enzyme"/>
</dbReference>
<dbReference type="AlphaFoldDB" id="A0A2A4YTW4"/>
<feature type="domain" description="M23ase beta-sheet core" evidence="4">
    <location>
        <begin position="489"/>
        <end position="586"/>
    </location>
</feature>
<dbReference type="Pfam" id="PF01551">
    <property type="entry name" value="Peptidase_M23"/>
    <property type="match status" value="1"/>
</dbReference>
<dbReference type="Gene3D" id="3.10.450.350">
    <property type="match status" value="2"/>
</dbReference>
<evidence type="ECO:0000259" key="4">
    <source>
        <dbReference type="Pfam" id="PF01551"/>
    </source>
</evidence>
<proteinExistence type="predicted"/>
<organism evidence="5">
    <name type="scientific">OCS116 cluster bacterium</name>
    <dbReference type="NCBI Taxonomy" id="2030921"/>
    <lineage>
        <taxon>Bacteria</taxon>
        <taxon>Pseudomonadati</taxon>
        <taxon>Pseudomonadota</taxon>
        <taxon>Alphaproteobacteria</taxon>
        <taxon>OCS116 cluster</taxon>
    </lineage>
</organism>
<sequence>MALYSETIDTNSKWMWSSITTGTISLLFLAGAFWGLSTSMNKTTALFITQPAAFIQPALPKSIAATTPLKPVSPSLIKTREQKVNRAAKQDRTIIVPPVAKPATTVKTKTNIIKATPLLTSVKKTNKIPTPLLASIEANQQSKLSRKTLSGIQLASLDLKKPQARVAKAPDQATSTNTGADTDKIGPFKIVDVNIKVKKGDTLLRILKQNGANSTEAQNIVNKLKPHVKINALEIGQPLTLTLNRRTNNSSIHPIKLIIPLGYRANKPDAILKDRVSISYDSSNQLVLDLPTNKLSRITMRPNKPLKAPKFTPAPPRALDNKSTAKLSQKIASLTTPDKPKAKSGTSGTSRQAFYRTRSWVKGSFKKTIAAQGVPKDVQSRLLNVYNQTAKTKKVKSGDVLEVLYDQTESAAGKLQKLGKLLYVNYKANGKVYTYYRFGSQFYDGNGKSINGSSSVPVSGKGFMAIPVPGARMTSKFGMRRHPVFRRWKMHSGTDFAAPRGTPIYAAASGKVTIARWYGGAGRYVQISHSNGYASGYMHMTRFASGMKKGRNIKKGQIIGYVGSTGTATGNHLHFEVMKNGKKINPMNMIGNSSGSRVASSGKLSGSQLSKFKKEKSRITRMLNQTSAIEKIAKR</sequence>
<feature type="region of interest" description="Disordered" evidence="2">
    <location>
        <begin position="302"/>
        <end position="326"/>
    </location>
</feature>
<feature type="compositionally biased region" description="Low complexity" evidence="2">
    <location>
        <begin position="600"/>
        <end position="610"/>
    </location>
</feature>
<dbReference type="EMBL" id="NVUS01000025">
    <property type="protein sequence ID" value="PCI97949.1"/>
    <property type="molecule type" value="Genomic_DNA"/>
</dbReference>
<protein>
    <recommendedName>
        <fullName evidence="4">M23ase beta-sheet core domain-containing protein</fullName>
    </recommendedName>
</protein>
<keyword evidence="3" id="KW-0812">Transmembrane</keyword>
<feature type="transmembrane region" description="Helical" evidence="3">
    <location>
        <begin position="14"/>
        <end position="36"/>
    </location>
</feature>
<dbReference type="Gene3D" id="2.70.70.10">
    <property type="entry name" value="Glucose Permease (Domain IIA)"/>
    <property type="match status" value="1"/>
</dbReference>
<gene>
    <name evidence="5" type="ORF">COB13_14605</name>
</gene>